<comment type="similarity">
    <text evidence="7">Belongs to the class I-like SAM-binding methyltransferase superfamily. C5-methyltransferase family.</text>
</comment>
<evidence type="ECO:0000256" key="2">
    <source>
        <dbReference type="ARBA" id="ARBA00022603"/>
    </source>
</evidence>
<comment type="caution">
    <text evidence="8">The sequence shown here is derived from an EMBL/GenBank/DDBJ whole genome shotgun (WGS) entry which is preliminary data.</text>
</comment>
<dbReference type="InterPro" id="IPR018117">
    <property type="entry name" value="C5_DNA_meth_AS"/>
</dbReference>
<dbReference type="Proteomes" id="UP001596958">
    <property type="component" value="Unassembled WGS sequence"/>
</dbReference>
<dbReference type="PANTHER" id="PTHR10629:SF52">
    <property type="entry name" value="DNA (CYTOSINE-5)-METHYLTRANSFERASE 1"/>
    <property type="match status" value="1"/>
</dbReference>
<dbReference type="Gene3D" id="3.90.120.10">
    <property type="entry name" value="DNA Methylase, subunit A, domain 2"/>
    <property type="match status" value="1"/>
</dbReference>
<gene>
    <name evidence="8" type="ORF">ACFQZS_08465</name>
</gene>
<proteinExistence type="inferred from homology"/>
<keyword evidence="9" id="KW-1185">Reference proteome</keyword>
<keyword evidence="3 7" id="KW-0808">Transferase</keyword>
<dbReference type="PRINTS" id="PR00105">
    <property type="entry name" value="C5METTRFRASE"/>
</dbReference>
<dbReference type="InterPro" id="IPR050390">
    <property type="entry name" value="C5-Methyltransferase"/>
</dbReference>
<comment type="catalytic activity">
    <reaction evidence="6">
        <text>a 2'-deoxycytidine in DNA + S-adenosyl-L-methionine = a 5-methyl-2'-deoxycytidine in DNA + S-adenosyl-L-homocysteine + H(+)</text>
        <dbReference type="Rhea" id="RHEA:13681"/>
        <dbReference type="Rhea" id="RHEA-COMP:11369"/>
        <dbReference type="Rhea" id="RHEA-COMP:11370"/>
        <dbReference type="ChEBI" id="CHEBI:15378"/>
        <dbReference type="ChEBI" id="CHEBI:57856"/>
        <dbReference type="ChEBI" id="CHEBI:59789"/>
        <dbReference type="ChEBI" id="CHEBI:85452"/>
        <dbReference type="ChEBI" id="CHEBI:85454"/>
        <dbReference type="EC" id="2.1.1.37"/>
    </reaction>
</comment>
<dbReference type="InterPro" id="IPR029063">
    <property type="entry name" value="SAM-dependent_MTases_sf"/>
</dbReference>
<dbReference type="PROSITE" id="PS51679">
    <property type="entry name" value="SAM_MT_C5"/>
    <property type="match status" value="1"/>
</dbReference>
<keyword evidence="5" id="KW-0680">Restriction system</keyword>
<evidence type="ECO:0000313" key="9">
    <source>
        <dbReference type="Proteomes" id="UP001596958"/>
    </source>
</evidence>
<dbReference type="PANTHER" id="PTHR10629">
    <property type="entry name" value="CYTOSINE-SPECIFIC METHYLTRANSFERASE"/>
    <property type="match status" value="1"/>
</dbReference>
<feature type="active site" evidence="7">
    <location>
        <position position="80"/>
    </location>
</feature>
<dbReference type="Gene3D" id="3.40.50.150">
    <property type="entry name" value="Vaccinia Virus protein VP39"/>
    <property type="match status" value="1"/>
</dbReference>
<evidence type="ECO:0000256" key="7">
    <source>
        <dbReference type="PROSITE-ProRule" id="PRU01016"/>
    </source>
</evidence>
<dbReference type="PROSITE" id="PS00094">
    <property type="entry name" value="C5_MTASE_1"/>
    <property type="match status" value="1"/>
</dbReference>
<protein>
    <recommendedName>
        <fullName evidence="1">DNA (cytosine-5-)-methyltransferase</fullName>
        <ecNumber evidence="1">2.1.1.37</ecNumber>
    </recommendedName>
</protein>
<evidence type="ECO:0000313" key="8">
    <source>
        <dbReference type="EMBL" id="MFD0750170.1"/>
    </source>
</evidence>
<reference evidence="9" key="1">
    <citation type="journal article" date="2019" name="Int. J. Syst. Evol. Microbiol.">
        <title>The Global Catalogue of Microorganisms (GCM) 10K type strain sequencing project: providing services to taxonomists for standard genome sequencing and annotation.</title>
        <authorList>
            <consortium name="The Broad Institute Genomics Platform"/>
            <consortium name="The Broad Institute Genome Sequencing Center for Infectious Disease"/>
            <person name="Wu L."/>
            <person name="Ma J."/>
        </authorList>
    </citation>
    <scope>NUCLEOTIDE SEQUENCE [LARGE SCALE GENOMIC DNA]</scope>
    <source>
        <strain evidence="9">CCUG 63418</strain>
    </source>
</reference>
<name>A0ABW2Z070_9SPHI</name>
<dbReference type="GO" id="GO:0032259">
    <property type="term" value="P:methylation"/>
    <property type="evidence" value="ECO:0007669"/>
    <property type="project" value="UniProtKB-KW"/>
</dbReference>
<evidence type="ECO:0000256" key="4">
    <source>
        <dbReference type="ARBA" id="ARBA00022691"/>
    </source>
</evidence>
<evidence type="ECO:0000256" key="3">
    <source>
        <dbReference type="ARBA" id="ARBA00022679"/>
    </source>
</evidence>
<keyword evidence="2 7" id="KW-0489">Methyltransferase</keyword>
<evidence type="ECO:0000256" key="5">
    <source>
        <dbReference type="ARBA" id="ARBA00022747"/>
    </source>
</evidence>
<keyword evidence="4 7" id="KW-0949">S-adenosyl-L-methionine</keyword>
<dbReference type="EC" id="2.1.1.37" evidence="1"/>
<dbReference type="RefSeq" id="WP_377099193.1">
    <property type="nucleotide sequence ID" value="NZ_JBHTHU010000005.1"/>
</dbReference>
<dbReference type="GO" id="GO:0003886">
    <property type="term" value="F:DNA (cytosine-5-)-methyltransferase activity"/>
    <property type="evidence" value="ECO:0007669"/>
    <property type="project" value="UniProtKB-EC"/>
</dbReference>
<dbReference type="SUPFAM" id="SSF53335">
    <property type="entry name" value="S-adenosyl-L-methionine-dependent methyltransferases"/>
    <property type="match status" value="1"/>
</dbReference>
<sequence length="571" mass="64900">MTKLSLIDFFCGAGGFSEGFRQQGFEIVKGYDHWKPAVDTYNHNYGEGKGVLQDILDFQDSIELIESLPNTDIILGSPPCVSFSSSNNSGKADKSLGVKLTETFLKIVAVKKFQPNSKLKAWFMENVTNSTTYLAREYNFNDLGLHEWAKKHRLSPAKIAIRIEGNSVVINSAEYGSAQIRKRVVTGEIISKGSLVVPQKTHGEIKEIFDNDLQPFKKLGFIKAILPKPNSKRSDELVSDPIYPSLQIKQSELTDHFYDTGLYSSEWKNSKFLKVNHPYMGTMSFPENEDRPSRTITATKIGTSREALIYRSEYNRTGDGEYRTPTVREASCIMGFPITYQFIGTEGTKWRLVGNAVCPSVSRAFASIVRRELKWGDVIVPCVQKVLDLENVPDLNSYEEKAFDAPRKRKSGSRFRRHPFKEGNITVTLSNYDILSNEKEASKWLTSIQYGNGEGFPSFNYHEGYYKDIEPIIENLENGKEFIQMINNGFSEKIATKEHLQRMYEEQHSIGNYLEPTVLVEFVGELINKLEFKEPVFIQKDIKIFNKDAVPKKQLFALYALNKVVTIANHN</sequence>
<dbReference type="Pfam" id="PF00145">
    <property type="entry name" value="DNA_methylase"/>
    <property type="match status" value="1"/>
</dbReference>
<accession>A0ABW2Z070</accession>
<organism evidence="8 9">
    <name type="scientific">Mucilaginibacter calamicampi</name>
    <dbReference type="NCBI Taxonomy" id="1302352"/>
    <lineage>
        <taxon>Bacteria</taxon>
        <taxon>Pseudomonadati</taxon>
        <taxon>Bacteroidota</taxon>
        <taxon>Sphingobacteriia</taxon>
        <taxon>Sphingobacteriales</taxon>
        <taxon>Sphingobacteriaceae</taxon>
        <taxon>Mucilaginibacter</taxon>
    </lineage>
</organism>
<dbReference type="InterPro" id="IPR001525">
    <property type="entry name" value="C5_MeTfrase"/>
</dbReference>
<evidence type="ECO:0000256" key="6">
    <source>
        <dbReference type="ARBA" id="ARBA00047422"/>
    </source>
</evidence>
<evidence type="ECO:0000256" key="1">
    <source>
        <dbReference type="ARBA" id="ARBA00011975"/>
    </source>
</evidence>
<dbReference type="EMBL" id="JBHTHU010000005">
    <property type="protein sequence ID" value="MFD0750170.1"/>
    <property type="molecule type" value="Genomic_DNA"/>
</dbReference>